<dbReference type="Gene3D" id="1.20.5.4130">
    <property type="match status" value="1"/>
</dbReference>
<name>A0A834T5F1_9FABA</name>
<dbReference type="Pfam" id="PF25019">
    <property type="entry name" value="LRR_R13L1-DRL21"/>
    <property type="match status" value="1"/>
</dbReference>
<dbReference type="AlphaFoldDB" id="A0A834T5F1"/>
<dbReference type="Pfam" id="PF18052">
    <property type="entry name" value="Rx_N"/>
    <property type="match status" value="1"/>
</dbReference>
<dbReference type="PANTHER" id="PTHR47186">
    <property type="entry name" value="LEUCINE-RICH REPEAT-CONTAINING PROTEIN 57"/>
    <property type="match status" value="1"/>
</dbReference>
<dbReference type="GO" id="GO:0006952">
    <property type="term" value="P:defense response"/>
    <property type="evidence" value="ECO:0007669"/>
    <property type="project" value="UniProtKB-KW"/>
</dbReference>
<feature type="domain" description="Disease resistance N-terminal" evidence="5">
    <location>
        <begin position="11"/>
        <end position="100"/>
    </location>
</feature>
<feature type="coiled-coil region" evidence="4">
    <location>
        <begin position="41"/>
        <end position="92"/>
    </location>
</feature>
<dbReference type="InterPro" id="IPR032675">
    <property type="entry name" value="LRR_dom_sf"/>
</dbReference>
<dbReference type="EMBL" id="JAAIUW010000009">
    <property type="protein sequence ID" value="KAF7815607.1"/>
    <property type="molecule type" value="Genomic_DNA"/>
</dbReference>
<evidence type="ECO:0000256" key="4">
    <source>
        <dbReference type="SAM" id="Coils"/>
    </source>
</evidence>
<feature type="domain" description="Disease resistance protein winged helix" evidence="6">
    <location>
        <begin position="188"/>
        <end position="233"/>
    </location>
</feature>
<organism evidence="8 9">
    <name type="scientific">Senna tora</name>
    <dbReference type="NCBI Taxonomy" id="362788"/>
    <lineage>
        <taxon>Eukaryota</taxon>
        <taxon>Viridiplantae</taxon>
        <taxon>Streptophyta</taxon>
        <taxon>Embryophyta</taxon>
        <taxon>Tracheophyta</taxon>
        <taxon>Spermatophyta</taxon>
        <taxon>Magnoliopsida</taxon>
        <taxon>eudicotyledons</taxon>
        <taxon>Gunneridae</taxon>
        <taxon>Pentapetalae</taxon>
        <taxon>rosids</taxon>
        <taxon>fabids</taxon>
        <taxon>Fabales</taxon>
        <taxon>Fabaceae</taxon>
        <taxon>Caesalpinioideae</taxon>
        <taxon>Cassia clade</taxon>
        <taxon>Senna</taxon>
    </lineage>
</organism>
<sequence length="704" mass="79219">MAAAMVGQAFLSASVQTLIDRITSSEFRDFLANRKLNVSLLDEMKTTLLMLNAVLNDAEEKQITDPAVKQWLDELKDVVLDAEDLLDKINTDSLRCKIEQDSADKNVVPNKVMSFLSSSFSQLYWGMNSKLEAITRRLNNFAKQKDILGLKSVSLKIHKTTTTSFVNESVVVGREDDKEKLLNMLLSEEDARQKMELEADHYVNELLSRSLIQVHEHYSEETLIMHDLINDLAKVVSGNLTHLRYLDISETGLKDMPMQISKMQNLQSLTCFFVGRHQDGLRVSELKKIPHLQGKLSVLNLQNVVDSMDAVKADLKSRQQIEELELEWGSDTQDSQLTRDVLDKLQPSTNLRGLNIKCNGGTSFPNWVGDSSLSYITYLCISDSNYCFSLPPFGQLLSLKSLSISGMKSMQTIGQEFYCSNVGSSSFHPFPSLEYLKFHDMPNWEEWLPIEGEGENLPFPRLRTLSLQCLPRMILRGNFLTGLGISDIPSLMCFPNNSLPTSLTSLQIENCEKLEFLPQEVWLNYTSLETLFILNSCHSLASFPLGCFPQLKSLFIRDCPNLEFFTQVEESALTLESFYISECKSLKSMSQVQSNSLLALTDLTLGSLPNLESLPQGGFPCNLRSITIGGDDIINKLLNQRLLPASLEDLTVHDLSYLKGLQYLTSLKELGIEDCSNLESLPEDELPSSLLALGILWCPKLEER</sequence>
<evidence type="ECO:0000256" key="2">
    <source>
        <dbReference type="ARBA" id="ARBA00022741"/>
    </source>
</evidence>
<evidence type="ECO:0000259" key="6">
    <source>
        <dbReference type="Pfam" id="PF23559"/>
    </source>
</evidence>
<keyword evidence="3" id="KW-0611">Plant defense</keyword>
<evidence type="ECO:0000256" key="1">
    <source>
        <dbReference type="ARBA" id="ARBA00022737"/>
    </source>
</evidence>
<gene>
    <name evidence="8" type="ORF">G2W53_029576</name>
</gene>
<dbReference type="GO" id="GO:0000166">
    <property type="term" value="F:nucleotide binding"/>
    <property type="evidence" value="ECO:0007669"/>
    <property type="project" value="UniProtKB-KW"/>
</dbReference>
<dbReference type="InterPro" id="IPR056789">
    <property type="entry name" value="LRR_R13L1-DRL21"/>
</dbReference>
<keyword evidence="9" id="KW-1185">Reference proteome</keyword>
<reference evidence="8" key="1">
    <citation type="submission" date="2020-09" db="EMBL/GenBank/DDBJ databases">
        <title>Genome-Enabled Discovery of Anthraquinone Biosynthesis in Senna tora.</title>
        <authorList>
            <person name="Kang S.-H."/>
            <person name="Pandey R.P."/>
            <person name="Lee C.-M."/>
            <person name="Sim J.-S."/>
            <person name="Jeong J.-T."/>
            <person name="Choi B.-S."/>
            <person name="Jung M."/>
            <person name="Ginzburg D."/>
            <person name="Zhao K."/>
            <person name="Won S.Y."/>
            <person name="Oh T.-J."/>
            <person name="Yu Y."/>
            <person name="Kim N.-H."/>
            <person name="Lee O.R."/>
            <person name="Lee T.-H."/>
            <person name="Bashyal P."/>
            <person name="Kim T.-S."/>
            <person name="Lee W.-H."/>
            <person name="Kawkins C."/>
            <person name="Kim C.-K."/>
            <person name="Kim J.S."/>
            <person name="Ahn B.O."/>
            <person name="Rhee S.Y."/>
            <person name="Sohng J.K."/>
        </authorList>
    </citation>
    <scope>NUCLEOTIDE SEQUENCE</scope>
    <source>
        <tissue evidence="8">Leaf</tissue>
    </source>
</reference>
<protein>
    <submittedName>
        <fullName evidence="8">Putative disease resistance protein</fullName>
    </submittedName>
</protein>
<dbReference type="InterPro" id="IPR041118">
    <property type="entry name" value="Rx_N"/>
</dbReference>
<dbReference type="SUPFAM" id="SSF52058">
    <property type="entry name" value="L domain-like"/>
    <property type="match status" value="2"/>
</dbReference>
<keyword evidence="2" id="KW-0547">Nucleotide-binding</keyword>
<dbReference type="PANTHER" id="PTHR47186:SF18">
    <property type="entry name" value="RX N-TERMINAL DOMAIN-CONTAINING PROTEIN"/>
    <property type="match status" value="1"/>
</dbReference>
<evidence type="ECO:0000256" key="3">
    <source>
        <dbReference type="ARBA" id="ARBA00022821"/>
    </source>
</evidence>
<dbReference type="Proteomes" id="UP000634136">
    <property type="component" value="Unassembled WGS sequence"/>
</dbReference>
<evidence type="ECO:0000259" key="7">
    <source>
        <dbReference type="Pfam" id="PF25019"/>
    </source>
</evidence>
<dbReference type="OrthoDB" id="1432172at2759"/>
<evidence type="ECO:0000313" key="8">
    <source>
        <dbReference type="EMBL" id="KAF7815607.1"/>
    </source>
</evidence>
<comment type="caution">
    <text evidence="8">The sequence shown here is derived from an EMBL/GenBank/DDBJ whole genome shotgun (WGS) entry which is preliminary data.</text>
</comment>
<evidence type="ECO:0000259" key="5">
    <source>
        <dbReference type="Pfam" id="PF18052"/>
    </source>
</evidence>
<keyword evidence="1" id="KW-0677">Repeat</keyword>
<proteinExistence type="predicted"/>
<evidence type="ECO:0000313" key="9">
    <source>
        <dbReference type="Proteomes" id="UP000634136"/>
    </source>
</evidence>
<dbReference type="InterPro" id="IPR058922">
    <property type="entry name" value="WHD_DRP"/>
</dbReference>
<accession>A0A834T5F1</accession>
<feature type="domain" description="R13L1/DRL21-like LRR repeat region" evidence="7">
    <location>
        <begin position="284"/>
        <end position="407"/>
    </location>
</feature>
<keyword evidence="4" id="KW-0175">Coiled coil</keyword>
<dbReference type="Gene3D" id="3.80.10.10">
    <property type="entry name" value="Ribonuclease Inhibitor"/>
    <property type="match status" value="2"/>
</dbReference>
<dbReference type="Pfam" id="PF23559">
    <property type="entry name" value="WHD_DRP"/>
    <property type="match status" value="1"/>
</dbReference>